<dbReference type="EMBL" id="CP050066">
    <property type="protein sequence ID" value="QIP11035.2"/>
    <property type="molecule type" value="Genomic_DNA"/>
</dbReference>
<keyword evidence="2" id="KW-0812">Transmembrane</keyword>
<feature type="region of interest" description="Disordered" evidence="1">
    <location>
        <begin position="80"/>
        <end position="112"/>
    </location>
</feature>
<feature type="transmembrane region" description="Helical" evidence="2">
    <location>
        <begin position="12"/>
        <end position="35"/>
    </location>
</feature>
<feature type="compositionally biased region" description="Low complexity" evidence="1">
    <location>
        <begin position="80"/>
        <end position="92"/>
    </location>
</feature>
<reference evidence="3 4" key="1">
    <citation type="journal article" date="2020" name="Int. J. Syst. Evol. Microbiol.">
        <title>Description and complete genome sequences of Bradyrhizobium symbiodeficiens sp. nov., a non-symbiotic bacterium associated with legumes native to Canada.</title>
        <authorList>
            <person name="Bromfield E.S.P."/>
            <person name="Cloutier S."/>
            <person name="Nguyen H.D.T."/>
        </authorList>
    </citation>
    <scope>NUCLEOTIDE SEQUENCE [LARGE SCALE GENOMIC DNA]</scope>
    <source>
        <strain evidence="3 4">101S1MB</strain>
    </source>
</reference>
<gene>
    <name evidence="3" type="ORF">HAV00_25385</name>
</gene>
<keyword evidence="2" id="KW-0472">Membrane</keyword>
<protein>
    <submittedName>
        <fullName evidence="3">Uncharacterized protein</fullName>
    </submittedName>
</protein>
<evidence type="ECO:0000313" key="3">
    <source>
        <dbReference type="EMBL" id="QIP11035.2"/>
    </source>
</evidence>
<dbReference type="AlphaFoldDB" id="A0A6G9AFG5"/>
<proteinExistence type="predicted"/>
<organism evidence="3 4">
    <name type="scientific">Bradyrhizobium symbiodeficiens</name>
    <dbReference type="NCBI Taxonomy" id="1404367"/>
    <lineage>
        <taxon>Bacteria</taxon>
        <taxon>Pseudomonadati</taxon>
        <taxon>Pseudomonadota</taxon>
        <taxon>Alphaproteobacteria</taxon>
        <taxon>Hyphomicrobiales</taxon>
        <taxon>Nitrobacteraceae</taxon>
        <taxon>Bradyrhizobium</taxon>
    </lineage>
</organism>
<evidence type="ECO:0000256" key="2">
    <source>
        <dbReference type="SAM" id="Phobius"/>
    </source>
</evidence>
<name>A0A6G9AFG5_9BRAD</name>
<sequence>MDTITKIFLGPAAVWMAMVGIAGLLSVGLGIYWLFNKRARLRDLTEMRKRLDELRPSDPEYGAVRALYTSMMIDAERWSSVHSGSGSHGDTGSADHRGGDHVGDDGSGGGHH</sequence>
<dbReference type="Proteomes" id="UP000500895">
    <property type="component" value="Chromosome"/>
</dbReference>
<accession>A0A6G9AFG5</accession>
<evidence type="ECO:0000256" key="1">
    <source>
        <dbReference type="SAM" id="MobiDB-lite"/>
    </source>
</evidence>
<feature type="compositionally biased region" description="Basic and acidic residues" evidence="1">
    <location>
        <begin position="93"/>
        <end position="104"/>
    </location>
</feature>
<evidence type="ECO:0000313" key="4">
    <source>
        <dbReference type="Proteomes" id="UP000500895"/>
    </source>
</evidence>
<dbReference type="RefSeq" id="WP_244637429.1">
    <property type="nucleotide sequence ID" value="NZ_CP050066.2"/>
</dbReference>
<keyword evidence="2" id="KW-1133">Transmembrane helix</keyword>